<accession>A0ACC1CZ14</accession>
<name>A0ACC1CZ14_9NEOP</name>
<sequence>MTTNGDKSLESFQDQILRLSQSVDNLEMRSRRKILLLHGVPKEKQEDTAEVLRTLSKQSLNLMTLK</sequence>
<gene>
    <name evidence="1" type="ORF">K1T71_007888</name>
</gene>
<protein>
    <submittedName>
        <fullName evidence="1">Uncharacterized protein</fullName>
    </submittedName>
</protein>
<reference evidence="1 2" key="1">
    <citation type="journal article" date="2021" name="Front. Genet.">
        <title>Chromosome-Level Genome Assembly Reveals Significant Gene Expansion in the Toll and IMD Signaling Pathways of Dendrolimus kikuchii.</title>
        <authorList>
            <person name="Zhou J."/>
            <person name="Wu P."/>
            <person name="Xiong Z."/>
            <person name="Liu N."/>
            <person name="Zhao N."/>
            <person name="Ji M."/>
            <person name="Qiu Y."/>
            <person name="Yang B."/>
        </authorList>
    </citation>
    <scope>NUCLEOTIDE SEQUENCE [LARGE SCALE GENOMIC DNA]</scope>
    <source>
        <strain evidence="1">Ann1</strain>
    </source>
</reference>
<evidence type="ECO:0000313" key="2">
    <source>
        <dbReference type="Proteomes" id="UP000824533"/>
    </source>
</evidence>
<dbReference type="EMBL" id="CM034399">
    <property type="protein sequence ID" value="KAJ0176709.1"/>
    <property type="molecule type" value="Genomic_DNA"/>
</dbReference>
<organism evidence="1 2">
    <name type="scientific">Dendrolimus kikuchii</name>
    <dbReference type="NCBI Taxonomy" id="765133"/>
    <lineage>
        <taxon>Eukaryota</taxon>
        <taxon>Metazoa</taxon>
        <taxon>Ecdysozoa</taxon>
        <taxon>Arthropoda</taxon>
        <taxon>Hexapoda</taxon>
        <taxon>Insecta</taxon>
        <taxon>Pterygota</taxon>
        <taxon>Neoptera</taxon>
        <taxon>Endopterygota</taxon>
        <taxon>Lepidoptera</taxon>
        <taxon>Glossata</taxon>
        <taxon>Ditrysia</taxon>
        <taxon>Bombycoidea</taxon>
        <taxon>Lasiocampidae</taxon>
        <taxon>Dendrolimus</taxon>
    </lineage>
</organism>
<proteinExistence type="predicted"/>
<evidence type="ECO:0000313" key="1">
    <source>
        <dbReference type="EMBL" id="KAJ0176709.1"/>
    </source>
</evidence>
<dbReference type="Proteomes" id="UP000824533">
    <property type="component" value="Linkage Group LG13"/>
</dbReference>
<comment type="caution">
    <text evidence="1">The sequence shown here is derived from an EMBL/GenBank/DDBJ whole genome shotgun (WGS) entry which is preliminary data.</text>
</comment>
<keyword evidence="2" id="KW-1185">Reference proteome</keyword>